<name>A0AC60QTR2_IXOPE</name>
<organism evidence="1 2">
    <name type="scientific">Ixodes persulcatus</name>
    <name type="common">Taiga tick</name>
    <dbReference type="NCBI Taxonomy" id="34615"/>
    <lineage>
        <taxon>Eukaryota</taxon>
        <taxon>Metazoa</taxon>
        <taxon>Ecdysozoa</taxon>
        <taxon>Arthropoda</taxon>
        <taxon>Chelicerata</taxon>
        <taxon>Arachnida</taxon>
        <taxon>Acari</taxon>
        <taxon>Parasitiformes</taxon>
        <taxon>Ixodida</taxon>
        <taxon>Ixodoidea</taxon>
        <taxon>Ixodidae</taxon>
        <taxon>Ixodinae</taxon>
        <taxon>Ixodes</taxon>
    </lineage>
</organism>
<evidence type="ECO:0000313" key="2">
    <source>
        <dbReference type="Proteomes" id="UP000805193"/>
    </source>
</evidence>
<keyword evidence="2" id="KW-1185">Reference proteome</keyword>
<accession>A0AC60QTR2</accession>
<reference evidence="1 2" key="1">
    <citation type="journal article" date="2020" name="Cell">
        <title>Large-Scale Comparative Analyses of Tick Genomes Elucidate Their Genetic Diversity and Vector Capacities.</title>
        <authorList>
            <consortium name="Tick Genome and Microbiome Consortium (TIGMIC)"/>
            <person name="Jia N."/>
            <person name="Wang J."/>
            <person name="Shi W."/>
            <person name="Du L."/>
            <person name="Sun Y."/>
            <person name="Zhan W."/>
            <person name="Jiang J.F."/>
            <person name="Wang Q."/>
            <person name="Zhang B."/>
            <person name="Ji P."/>
            <person name="Bell-Sakyi L."/>
            <person name="Cui X.M."/>
            <person name="Yuan T.T."/>
            <person name="Jiang B.G."/>
            <person name="Yang W.F."/>
            <person name="Lam T.T."/>
            <person name="Chang Q.C."/>
            <person name="Ding S.J."/>
            <person name="Wang X.J."/>
            <person name="Zhu J.G."/>
            <person name="Ruan X.D."/>
            <person name="Zhao L."/>
            <person name="Wei J.T."/>
            <person name="Ye R.Z."/>
            <person name="Que T.C."/>
            <person name="Du C.H."/>
            <person name="Zhou Y.H."/>
            <person name="Cheng J.X."/>
            <person name="Dai P.F."/>
            <person name="Guo W.B."/>
            <person name="Han X.H."/>
            <person name="Huang E.J."/>
            <person name="Li L.F."/>
            <person name="Wei W."/>
            <person name="Gao Y.C."/>
            <person name="Liu J.Z."/>
            <person name="Shao H.Z."/>
            <person name="Wang X."/>
            <person name="Wang C.C."/>
            <person name="Yang T.C."/>
            <person name="Huo Q.B."/>
            <person name="Li W."/>
            <person name="Chen H.Y."/>
            <person name="Chen S.E."/>
            <person name="Zhou L.G."/>
            <person name="Ni X.B."/>
            <person name="Tian J.H."/>
            <person name="Sheng Y."/>
            <person name="Liu T."/>
            <person name="Pan Y.S."/>
            <person name="Xia L.Y."/>
            <person name="Li J."/>
            <person name="Zhao F."/>
            <person name="Cao W.C."/>
        </authorList>
    </citation>
    <scope>NUCLEOTIDE SEQUENCE [LARGE SCALE GENOMIC DNA]</scope>
    <source>
        <strain evidence="1">Iper-2018</strain>
    </source>
</reference>
<dbReference type="EMBL" id="JABSTQ010003979">
    <property type="protein sequence ID" value="KAG0443007.1"/>
    <property type="molecule type" value="Genomic_DNA"/>
</dbReference>
<dbReference type="Proteomes" id="UP000805193">
    <property type="component" value="Unassembled WGS sequence"/>
</dbReference>
<sequence>MASVVIVDVDDVRFKDRHSITWKSIVSEAASVEDTVLQARLDKHLDRIFATYDHCDIYNTDETGLFLQLLPAKTLASKDDKCVGTKTSKGRVTVMVGVCSAVKVGGFYSLLPGCLGTVTVGYRTSHKGPRPFYRCGKCKKKPSEVNEGKSFFCAKDALGRPNTKASRGGVLWIIYAKVCEFSVRQTYRLVRSRFSMGSEVQTD</sequence>
<comment type="caution">
    <text evidence="1">The sequence shown here is derived from an EMBL/GenBank/DDBJ whole genome shotgun (WGS) entry which is preliminary data.</text>
</comment>
<protein>
    <submittedName>
        <fullName evidence="1">Uncharacterized protein</fullName>
    </submittedName>
</protein>
<proteinExistence type="predicted"/>
<gene>
    <name evidence="1" type="ORF">HPB47_015389</name>
</gene>
<evidence type="ECO:0000313" key="1">
    <source>
        <dbReference type="EMBL" id="KAG0443007.1"/>
    </source>
</evidence>